<dbReference type="RefSeq" id="WP_095350037.1">
    <property type="nucleotide sequence ID" value="NZ_NCXK01000014.1"/>
</dbReference>
<comment type="caution">
    <text evidence="1">The sequence shown here is derived from an EMBL/GenBank/DDBJ whole genome shotgun (WGS) entry which is preliminary data.</text>
</comment>
<proteinExistence type="predicted"/>
<dbReference type="EMBL" id="NCXK01000014">
    <property type="protein sequence ID" value="PAK77651.1"/>
    <property type="molecule type" value="Genomic_DNA"/>
</dbReference>
<dbReference type="Proteomes" id="UP000216151">
    <property type="component" value="Unassembled WGS sequence"/>
</dbReference>
<organism evidence="1 2">
    <name type="scientific">Acetobacter fabarum</name>
    <dbReference type="NCBI Taxonomy" id="483199"/>
    <lineage>
        <taxon>Bacteria</taxon>
        <taxon>Pseudomonadati</taxon>
        <taxon>Pseudomonadota</taxon>
        <taxon>Alphaproteobacteria</taxon>
        <taxon>Acetobacterales</taxon>
        <taxon>Acetobacteraceae</taxon>
        <taxon>Acetobacter</taxon>
    </lineage>
</organism>
<sequence length="120" mass="12978">MDEATQPQRDGATGLVCRRQASRAVSVDCVNSLVFERIGDVDSGVAGKIIDRIAVHATPEGWLYLDVARALIVEADPKPHLMIPTMLKKSITEVLHRMRKGSLLLPASGEGGPDTSRCDK</sequence>
<gene>
    <name evidence="1" type="ORF">B8X00_09950</name>
</gene>
<accession>A0A269XXS7</accession>
<name>A0A269XXS7_9PROT</name>
<reference evidence="1 2" key="1">
    <citation type="submission" date="2017-04" db="EMBL/GenBank/DDBJ databases">
        <title>Kefir bacterial isolates.</title>
        <authorList>
            <person name="Kim Y."/>
            <person name="Blasche S."/>
            <person name="Patil K.R."/>
        </authorList>
    </citation>
    <scope>NUCLEOTIDE SEQUENCE [LARGE SCALE GENOMIC DNA]</scope>
    <source>
        <strain evidence="1 2">KR</strain>
    </source>
</reference>
<evidence type="ECO:0000313" key="2">
    <source>
        <dbReference type="Proteomes" id="UP000216151"/>
    </source>
</evidence>
<dbReference type="AlphaFoldDB" id="A0A269XXS7"/>
<keyword evidence="2" id="KW-1185">Reference proteome</keyword>
<protein>
    <submittedName>
        <fullName evidence="1">Uncharacterized protein</fullName>
    </submittedName>
</protein>
<evidence type="ECO:0000313" key="1">
    <source>
        <dbReference type="EMBL" id="PAK77651.1"/>
    </source>
</evidence>